<keyword evidence="1 5" id="KW-0479">Metal-binding</keyword>
<dbReference type="InterPro" id="IPR001275">
    <property type="entry name" value="DM_DNA-bd"/>
</dbReference>
<evidence type="ECO:0000313" key="7">
    <source>
        <dbReference type="EMBL" id="KAG5684124.1"/>
    </source>
</evidence>
<dbReference type="OrthoDB" id="6162476at2759"/>
<dbReference type="InterPro" id="IPR026607">
    <property type="entry name" value="DMRT"/>
</dbReference>
<dbReference type="SUPFAM" id="SSF82927">
    <property type="entry name" value="Cysteine-rich DNA binding domain, (DM domain)"/>
    <property type="match status" value="1"/>
</dbReference>
<sequence length="223" mass="25618">MDLTNLSESLKSKVKMIDNEFVKRTPKCARCRNHGIISNLKSHKKLCQWRSCTCPNCTLVVERQRVMAAQVALRRSQNAQNSTGASTNNKINSMEYIERIQNMEALLAQKRAYQRQLKNLQQSAAFKQRFISPYYAPLNDRIRKRKTFADQALMESTLNCYLGYPQQQQHQQPSSISPFLLPTYEAQTTFSNLLNAQPTNNEQHSTQTKPKISFSIESIIGIK</sequence>
<dbReference type="PANTHER" id="PTHR12322:SF53">
    <property type="entry name" value="DOUBLESEX-MAB RELATED 11E"/>
    <property type="match status" value="1"/>
</dbReference>
<dbReference type="GO" id="GO:0046872">
    <property type="term" value="F:metal ion binding"/>
    <property type="evidence" value="ECO:0007669"/>
    <property type="project" value="UniProtKB-KW"/>
</dbReference>
<dbReference type="Pfam" id="PF00751">
    <property type="entry name" value="DM"/>
    <property type="match status" value="1"/>
</dbReference>
<dbReference type="GO" id="GO:0000978">
    <property type="term" value="F:RNA polymerase II cis-regulatory region sequence-specific DNA binding"/>
    <property type="evidence" value="ECO:0007669"/>
    <property type="project" value="TreeGrafter"/>
</dbReference>
<dbReference type="GO" id="GO:0000981">
    <property type="term" value="F:DNA-binding transcription factor activity, RNA polymerase II-specific"/>
    <property type="evidence" value="ECO:0007669"/>
    <property type="project" value="TreeGrafter"/>
</dbReference>
<dbReference type="EMBL" id="JADBJN010000001">
    <property type="protein sequence ID" value="KAG5684124.1"/>
    <property type="molecule type" value="Genomic_DNA"/>
</dbReference>
<keyword evidence="2 5" id="KW-0862">Zinc</keyword>
<comment type="caution">
    <text evidence="7">The sequence shown here is derived from an EMBL/GenBank/DDBJ whole genome shotgun (WGS) entry which is preliminary data.</text>
</comment>
<evidence type="ECO:0000256" key="4">
    <source>
        <dbReference type="ARBA" id="ARBA00023242"/>
    </source>
</evidence>
<evidence type="ECO:0000313" key="8">
    <source>
        <dbReference type="Proteomes" id="UP001107558"/>
    </source>
</evidence>
<name>A0A9J6CQG1_POLVA</name>
<comment type="subcellular location">
    <subcellularLocation>
        <location evidence="5">Nucleus</location>
    </subcellularLocation>
</comment>
<dbReference type="GO" id="GO:0005634">
    <property type="term" value="C:nucleus"/>
    <property type="evidence" value="ECO:0007669"/>
    <property type="project" value="UniProtKB-SubCell"/>
</dbReference>
<reference evidence="7" key="1">
    <citation type="submission" date="2021-03" db="EMBL/GenBank/DDBJ databases">
        <title>Chromosome level genome of the anhydrobiotic midge Polypedilum vanderplanki.</title>
        <authorList>
            <person name="Yoshida Y."/>
            <person name="Kikawada T."/>
            <person name="Gusev O."/>
        </authorList>
    </citation>
    <scope>NUCLEOTIDE SEQUENCE</scope>
    <source>
        <strain evidence="7">NIAS01</strain>
        <tissue evidence="7">Whole body or cell culture</tissue>
    </source>
</reference>
<keyword evidence="3 5" id="KW-0238">DNA-binding</keyword>
<feature type="DNA-binding region" description="DM" evidence="5">
    <location>
        <begin position="28"/>
        <end position="75"/>
    </location>
</feature>
<dbReference type="PROSITE" id="PS50809">
    <property type="entry name" value="DM_2"/>
    <property type="match status" value="1"/>
</dbReference>
<dbReference type="AlphaFoldDB" id="A0A9J6CQG1"/>
<dbReference type="PROSITE" id="PS40000">
    <property type="entry name" value="DM_1"/>
    <property type="match status" value="1"/>
</dbReference>
<organism evidence="7 8">
    <name type="scientific">Polypedilum vanderplanki</name>
    <name type="common">Sleeping chironomid midge</name>
    <dbReference type="NCBI Taxonomy" id="319348"/>
    <lineage>
        <taxon>Eukaryota</taxon>
        <taxon>Metazoa</taxon>
        <taxon>Ecdysozoa</taxon>
        <taxon>Arthropoda</taxon>
        <taxon>Hexapoda</taxon>
        <taxon>Insecta</taxon>
        <taxon>Pterygota</taxon>
        <taxon>Neoptera</taxon>
        <taxon>Endopterygota</taxon>
        <taxon>Diptera</taxon>
        <taxon>Nematocera</taxon>
        <taxon>Chironomoidea</taxon>
        <taxon>Chironomidae</taxon>
        <taxon>Chironominae</taxon>
        <taxon>Polypedilum</taxon>
        <taxon>Polypedilum</taxon>
    </lineage>
</organism>
<dbReference type="FunFam" id="4.10.1040.10:FF:000001">
    <property type="entry name" value="doublesex- and mab-3-related transcription factor 1"/>
    <property type="match status" value="1"/>
</dbReference>
<keyword evidence="8" id="KW-1185">Reference proteome</keyword>
<accession>A0A9J6CQG1</accession>
<gene>
    <name evidence="7" type="ORF">PVAND_013368</name>
</gene>
<dbReference type="Gene3D" id="4.10.1040.10">
    <property type="entry name" value="DM DNA-binding domain"/>
    <property type="match status" value="1"/>
</dbReference>
<evidence type="ECO:0000259" key="6">
    <source>
        <dbReference type="PROSITE" id="PS50809"/>
    </source>
</evidence>
<proteinExistence type="predicted"/>
<feature type="domain" description="DM" evidence="6">
    <location>
        <begin position="28"/>
        <end position="75"/>
    </location>
</feature>
<dbReference type="SMART" id="SM00301">
    <property type="entry name" value="DM"/>
    <property type="match status" value="1"/>
</dbReference>
<keyword evidence="4 5" id="KW-0539">Nucleus</keyword>
<dbReference type="PANTHER" id="PTHR12322">
    <property type="entry name" value="DOUBLESEX AND MAB-3 RELATED TRANSCRIPTION FACTOR DMRT"/>
    <property type="match status" value="1"/>
</dbReference>
<protein>
    <recommendedName>
        <fullName evidence="6">DM domain-containing protein</fullName>
    </recommendedName>
</protein>
<evidence type="ECO:0000256" key="1">
    <source>
        <dbReference type="ARBA" id="ARBA00022723"/>
    </source>
</evidence>
<evidence type="ECO:0000256" key="5">
    <source>
        <dbReference type="PROSITE-ProRule" id="PRU00070"/>
    </source>
</evidence>
<dbReference type="InterPro" id="IPR036407">
    <property type="entry name" value="DM_DNA-bd_sf"/>
</dbReference>
<evidence type="ECO:0000256" key="3">
    <source>
        <dbReference type="ARBA" id="ARBA00023125"/>
    </source>
</evidence>
<dbReference type="Proteomes" id="UP001107558">
    <property type="component" value="Chromosome 1"/>
</dbReference>
<dbReference type="GO" id="GO:0007548">
    <property type="term" value="P:sex differentiation"/>
    <property type="evidence" value="ECO:0007669"/>
    <property type="project" value="TreeGrafter"/>
</dbReference>
<evidence type="ECO:0000256" key="2">
    <source>
        <dbReference type="ARBA" id="ARBA00022833"/>
    </source>
</evidence>